<organism evidence="2 3">
    <name type="scientific">Mucilaginibacter terrae</name>
    <dbReference type="NCBI Taxonomy" id="1955052"/>
    <lineage>
        <taxon>Bacteria</taxon>
        <taxon>Pseudomonadati</taxon>
        <taxon>Bacteroidota</taxon>
        <taxon>Sphingobacteriia</taxon>
        <taxon>Sphingobacteriales</taxon>
        <taxon>Sphingobacteriaceae</taxon>
        <taxon>Mucilaginibacter</taxon>
    </lineage>
</organism>
<feature type="domain" description="ER-bound oxygenase mpaB/mpaB'/Rubber oxygenase catalytic" evidence="1">
    <location>
        <begin position="22"/>
        <end position="209"/>
    </location>
</feature>
<dbReference type="EMBL" id="JAVLVU010000001">
    <property type="protein sequence ID" value="MDT3402582.1"/>
    <property type="molecule type" value="Genomic_DNA"/>
</dbReference>
<protein>
    <submittedName>
        <fullName evidence="2">Uncharacterized protein (DUF2236 family)</fullName>
    </submittedName>
</protein>
<accession>A0ABU3GS41</accession>
<keyword evidence="3" id="KW-1185">Reference proteome</keyword>
<comment type="caution">
    <text evidence="2">The sequence shown here is derived from an EMBL/GenBank/DDBJ whole genome shotgun (WGS) entry which is preliminary data.</text>
</comment>
<dbReference type="RefSeq" id="WP_311949189.1">
    <property type="nucleotide sequence ID" value="NZ_JAVLVU010000001.1"/>
</dbReference>
<dbReference type="InterPro" id="IPR018713">
    <property type="entry name" value="MPAB/Lcp_cat_dom"/>
</dbReference>
<dbReference type="Proteomes" id="UP001258315">
    <property type="component" value="Unassembled WGS sequence"/>
</dbReference>
<evidence type="ECO:0000259" key="1">
    <source>
        <dbReference type="Pfam" id="PF09995"/>
    </source>
</evidence>
<gene>
    <name evidence="2" type="ORF">QE417_001654</name>
</gene>
<sequence length="253" mass="29908">MQYFVNQHSIVRQIWGKADTVLFMFAGAAAEFALNKAVDWLYFTGRLPADPLGRLFSTVEYSRQILFSEYDDALRAIDKITAIHKGVEQARSQQIPQWAYRDVLYLLIDYSVRSFELLERKLTNAEKNELYDVFYRLGKRMQIDDLPDTYTAWLKVREEHLQQNLISSKFTLDLYRQYRKHLGLGRYLLLKQVQVMLIPNRVRELLQFKQVAVLKPVLCLYKMSRLFKLDWLLKEAILPAQYKVQIQSIDDQG</sequence>
<dbReference type="Pfam" id="PF09995">
    <property type="entry name" value="MPAB_Lcp_cat"/>
    <property type="match status" value="1"/>
</dbReference>
<proteinExistence type="predicted"/>
<evidence type="ECO:0000313" key="2">
    <source>
        <dbReference type="EMBL" id="MDT3402582.1"/>
    </source>
</evidence>
<reference evidence="3" key="1">
    <citation type="submission" date="2023-07" db="EMBL/GenBank/DDBJ databases">
        <title>Functional and genomic diversity of the sorghum phyllosphere microbiome.</title>
        <authorList>
            <person name="Shade A."/>
        </authorList>
    </citation>
    <scope>NUCLEOTIDE SEQUENCE [LARGE SCALE GENOMIC DNA]</scope>
    <source>
        <strain evidence="3">SORGH_AS_0422</strain>
    </source>
</reference>
<evidence type="ECO:0000313" key="3">
    <source>
        <dbReference type="Proteomes" id="UP001258315"/>
    </source>
</evidence>
<name>A0ABU3GS41_9SPHI</name>